<evidence type="ECO:0000256" key="2">
    <source>
        <dbReference type="ARBA" id="ARBA00004906"/>
    </source>
</evidence>
<dbReference type="PANTHER" id="PTHR11685">
    <property type="entry name" value="RBR FAMILY RING FINGER AND IBR DOMAIN-CONTAINING"/>
    <property type="match status" value="1"/>
</dbReference>
<dbReference type="AlphaFoldDB" id="A0AA39V8H4"/>
<dbReference type="Pfam" id="PF22191">
    <property type="entry name" value="IBR_1"/>
    <property type="match status" value="1"/>
</dbReference>
<dbReference type="EMBL" id="JAFEKC020000009">
    <property type="protein sequence ID" value="KAK0512730.1"/>
    <property type="molecule type" value="Genomic_DNA"/>
</dbReference>
<evidence type="ECO:0000313" key="16">
    <source>
        <dbReference type="EMBL" id="KAK0512730.1"/>
    </source>
</evidence>
<evidence type="ECO:0000259" key="14">
    <source>
        <dbReference type="PROSITE" id="PS50908"/>
    </source>
</evidence>
<evidence type="ECO:0000256" key="11">
    <source>
        <dbReference type="PROSITE-ProRule" id="PRU00175"/>
    </source>
</evidence>
<dbReference type="SMART" id="SM00647">
    <property type="entry name" value="IBR"/>
    <property type="match status" value="2"/>
</dbReference>
<feature type="compositionally biased region" description="Basic and acidic residues" evidence="12">
    <location>
        <begin position="342"/>
        <end position="351"/>
    </location>
</feature>
<evidence type="ECO:0000256" key="6">
    <source>
        <dbReference type="ARBA" id="ARBA00022737"/>
    </source>
</evidence>
<evidence type="ECO:0000313" key="17">
    <source>
        <dbReference type="Proteomes" id="UP001166286"/>
    </source>
</evidence>
<dbReference type="Pfam" id="PF05773">
    <property type="entry name" value="RWD"/>
    <property type="match status" value="1"/>
</dbReference>
<keyword evidence="6" id="KW-0677">Repeat</keyword>
<comment type="catalytic activity">
    <reaction evidence="1">
        <text>[E2 ubiquitin-conjugating enzyme]-S-ubiquitinyl-L-cysteine + [acceptor protein]-L-lysine = [E2 ubiquitin-conjugating enzyme]-L-cysteine + [acceptor protein]-N(6)-ubiquitinyl-L-lysine.</text>
        <dbReference type="EC" id="2.3.2.31"/>
    </reaction>
</comment>
<evidence type="ECO:0000256" key="5">
    <source>
        <dbReference type="ARBA" id="ARBA00022723"/>
    </source>
</evidence>
<protein>
    <recommendedName>
        <fullName evidence="3">RBR-type E3 ubiquitin transferase</fullName>
        <ecNumber evidence="3">2.3.2.31</ecNumber>
    </recommendedName>
</protein>
<feature type="domain" description="RING-type" evidence="13">
    <location>
        <begin position="212"/>
        <end position="246"/>
    </location>
</feature>
<dbReference type="CDD" id="cd23134">
    <property type="entry name" value="RING-HC_ITT1-like"/>
    <property type="match status" value="1"/>
</dbReference>
<dbReference type="InterPro" id="IPR013083">
    <property type="entry name" value="Znf_RING/FYVE/PHD"/>
</dbReference>
<comment type="caution">
    <text evidence="16">The sequence shown here is derived from an EMBL/GenBank/DDBJ whole genome shotgun (WGS) entry which is preliminary data.</text>
</comment>
<dbReference type="FunFam" id="3.30.40.10:FF:000416">
    <property type="entry name" value="RBR-type E3 ubiquitin transferase"/>
    <property type="match status" value="1"/>
</dbReference>
<keyword evidence="5" id="KW-0479">Metal-binding</keyword>
<evidence type="ECO:0000256" key="1">
    <source>
        <dbReference type="ARBA" id="ARBA00001798"/>
    </source>
</evidence>
<feature type="domain" description="RING-type" evidence="15">
    <location>
        <begin position="208"/>
        <end position="476"/>
    </location>
</feature>
<keyword evidence="8" id="KW-0833">Ubl conjugation pathway</keyword>
<dbReference type="InterPro" id="IPR002867">
    <property type="entry name" value="IBR_dom"/>
</dbReference>
<evidence type="ECO:0000256" key="10">
    <source>
        <dbReference type="ARBA" id="ARBA00044508"/>
    </source>
</evidence>
<evidence type="ECO:0000256" key="12">
    <source>
        <dbReference type="SAM" id="MobiDB-lite"/>
    </source>
</evidence>
<dbReference type="InterPro" id="IPR031127">
    <property type="entry name" value="E3_UB_ligase_RBR"/>
</dbReference>
<feature type="region of interest" description="Disordered" evidence="12">
    <location>
        <begin position="342"/>
        <end position="362"/>
    </location>
</feature>
<dbReference type="PROSITE" id="PS50908">
    <property type="entry name" value="RWD"/>
    <property type="match status" value="1"/>
</dbReference>
<dbReference type="Pfam" id="PF01485">
    <property type="entry name" value="IBR"/>
    <property type="match status" value="1"/>
</dbReference>
<dbReference type="InterPro" id="IPR016135">
    <property type="entry name" value="UBQ-conjugating_enzyme/RWD"/>
</dbReference>
<dbReference type="SUPFAM" id="SSF54495">
    <property type="entry name" value="UBC-like"/>
    <property type="match status" value="1"/>
</dbReference>
<feature type="compositionally biased region" description="Acidic residues" evidence="12">
    <location>
        <begin position="501"/>
        <end position="522"/>
    </location>
</feature>
<dbReference type="InterPro" id="IPR044066">
    <property type="entry name" value="TRIAD_supradom"/>
</dbReference>
<dbReference type="GO" id="GO:0008270">
    <property type="term" value="F:zinc ion binding"/>
    <property type="evidence" value="ECO:0007669"/>
    <property type="project" value="UniProtKB-KW"/>
</dbReference>
<proteinExistence type="inferred from homology"/>
<keyword evidence="9" id="KW-0862">Zinc</keyword>
<evidence type="ECO:0000256" key="9">
    <source>
        <dbReference type="ARBA" id="ARBA00022833"/>
    </source>
</evidence>
<evidence type="ECO:0000256" key="7">
    <source>
        <dbReference type="ARBA" id="ARBA00022771"/>
    </source>
</evidence>
<reference evidence="16" key="1">
    <citation type="submission" date="2023-03" db="EMBL/GenBank/DDBJ databases">
        <title>Complete genome of Cladonia borealis.</title>
        <authorList>
            <person name="Park H."/>
        </authorList>
    </citation>
    <scope>NUCLEOTIDE SEQUENCE</scope>
    <source>
        <strain evidence="16">ANT050790</strain>
    </source>
</reference>
<keyword evidence="17" id="KW-1185">Reference proteome</keyword>
<dbReference type="CDD" id="cd23820">
    <property type="entry name" value="RWD_RNF14"/>
    <property type="match status" value="1"/>
</dbReference>
<dbReference type="EC" id="2.3.2.31" evidence="3"/>
<feature type="region of interest" description="Disordered" evidence="12">
    <location>
        <begin position="488"/>
        <end position="526"/>
    </location>
</feature>
<dbReference type="InterPro" id="IPR047548">
    <property type="entry name" value="Rcat_RBR_RNF14"/>
</dbReference>
<evidence type="ECO:0000259" key="15">
    <source>
        <dbReference type="PROSITE" id="PS51873"/>
    </source>
</evidence>
<dbReference type="InterPro" id="IPR001841">
    <property type="entry name" value="Znf_RING"/>
</dbReference>
<comment type="pathway">
    <text evidence="2">Protein modification; protein ubiquitination.</text>
</comment>
<dbReference type="GO" id="GO:0061630">
    <property type="term" value="F:ubiquitin protein ligase activity"/>
    <property type="evidence" value="ECO:0007669"/>
    <property type="project" value="UniProtKB-EC"/>
</dbReference>
<feature type="region of interest" description="Disordered" evidence="12">
    <location>
        <begin position="575"/>
        <end position="596"/>
    </location>
</feature>
<dbReference type="GO" id="GO:0016567">
    <property type="term" value="P:protein ubiquitination"/>
    <property type="evidence" value="ECO:0007669"/>
    <property type="project" value="InterPro"/>
</dbReference>
<evidence type="ECO:0000259" key="13">
    <source>
        <dbReference type="PROSITE" id="PS50089"/>
    </source>
</evidence>
<comment type="similarity">
    <text evidence="10">Belongs to the RBR family. RNF14 subfamily.</text>
</comment>
<feature type="compositionally biased region" description="Gly residues" evidence="12">
    <location>
        <begin position="488"/>
        <end position="498"/>
    </location>
</feature>
<evidence type="ECO:0000256" key="4">
    <source>
        <dbReference type="ARBA" id="ARBA00022679"/>
    </source>
</evidence>
<feature type="compositionally biased region" description="Acidic residues" evidence="12">
    <location>
        <begin position="575"/>
        <end position="586"/>
    </location>
</feature>
<dbReference type="InterPro" id="IPR006575">
    <property type="entry name" value="RWD_dom"/>
</dbReference>
<dbReference type="Gene3D" id="3.10.110.10">
    <property type="entry name" value="Ubiquitin Conjugating Enzyme"/>
    <property type="match status" value="1"/>
</dbReference>
<dbReference type="Proteomes" id="UP001166286">
    <property type="component" value="Unassembled WGS sequence"/>
</dbReference>
<dbReference type="PROSITE" id="PS50089">
    <property type="entry name" value="ZF_RING_2"/>
    <property type="match status" value="1"/>
</dbReference>
<organism evidence="16 17">
    <name type="scientific">Cladonia borealis</name>
    <dbReference type="NCBI Taxonomy" id="184061"/>
    <lineage>
        <taxon>Eukaryota</taxon>
        <taxon>Fungi</taxon>
        <taxon>Dikarya</taxon>
        <taxon>Ascomycota</taxon>
        <taxon>Pezizomycotina</taxon>
        <taxon>Lecanoromycetes</taxon>
        <taxon>OSLEUM clade</taxon>
        <taxon>Lecanoromycetidae</taxon>
        <taxon>Lecanorales</taxon>
        <taxon>Lecanorineae</taxon>
        <taxon>Cladoniaceae</taxon>
        <taxon>Cladonia</taxon>
    </lineage>
</organism>
<evidence type="ECO:0000256" key="3">
    <source>
        <dbReference type="ARBA" id="ARBA00012251"/>
    </source>
</evidence>
<dbReference type="PROSITE" id="PS51873">
    <property type="entry name" value="TRIAD"/>
    <property type="match status" value="1"/>
</dbReference>
<name>A0AA39V8H4_9LECA</name>
<feature type="domain" description="RWD" evidence="14">
    <location>
        <begin position="16"/>
        <end position="172"/>
    </location>
</feature>
<dbReference type="Gene3D" id="3.30.40.10">
    <property type="entry name" value="Zinc/RING finger domain, C3HC4 (zinc finger)"/>
    <property type="match status" value="1"/>
</dbReference>
<dbReference type="InterPro" id="IPR017907">
    <property type="entry name" value="Znf_RING_CS"/>
</dbReference>
<dbReference type="SUPFAM" id="SSF57850">
    <property type="entry name" value="RING/U-box"/>
    <property type="match status" value="2"/>
</dbReference>
<dbReference type="Gene3D" id="1.20.120.1750">
    <property type="match status" value="1"/>
</dbReference>
<sequence>MADELGAGEGDDERELELSTVAAIYPELTRNIELGPFSASIDIPVDPVRGLLIHFPVVDGAPLNNLNAPNSTDEDFVVRSNGTEQRLAAGHGIPQDTHRLSHLPPLNLRLLLPDGYPTEKPPVLYLNSQHSWLPEKKLQDLRSAGDKLWKDVGGDQVVFAYIDYLREAAENGFDLGLAEEEILDIPADLKIALLDYDLRARREKFEKQTFECGICLDYKKGAMCHRLALCSHVFCVQCLQDFYNACITEGDIVNVKCMAPNCGSHTSELMEAGFTPAKVKDRTLEPSELLQIPLEQETVQRYIKLKRKKRLESDPSTVYCPRQWCQGPARIPNKKFVIKEHDSDVTGRGDAEPLSYDRNANPDTLPPPAERLAICEDCTFAFCKVCKASWHGEYFVCFPRSQFELTAEEKASEDYMLLHTQPCPTCNARAQKTHGCNHMICFKCNTHFCYLCGAYLEKGNPYQHYNTEKSGCYMRLWELEGGDDGEIGHGFGGAGGGLPVDFEDGDDDDDDDDSDVSDDDWPEAPIQIRIPQAPARMLPVRPQAPAQHAQGVIVRRQNDNGAPGLQRALQMIQDDEEDGWDSDELKDDIGIGLDWD</sequence>
<dbReference type="PROSITE" id="PS00518">
    <property type="entry name" value="ZF_RING_1"/>
    <property type="match status" value="1"/>
</dbReference>
<evidence type="ECO:0000256" key="8">
    <source>
        <dbReference type="ARBA" id="ARBA00022786"/>
    </source>
</evidence>
<accession>A0AA39V8H4</accession>
<keyword evidence="7 11" id="KW-0863">Zinc-finger</keyword>
<gene>
    <name evidence="16" type="ORF">JMJ35_004747</name>
</gene>
<dbReference type="CDD" id="cd20354">
    <property type="entry name" value="Rcat_RBR_RNF14"/>
    <property type="match status" value="1"/>
</dbReference>
<keyword evidence="4" id="KW-0808">Transferase</keyword>